<gene>
    <name evidence="3" type="ORF">NOI20_04010</name>
</gene>
<sequence length="564" mass="61256">MIENRTPQSVGHGGDDCAHNRVCDRVCDYTCDFGRARPGTSLRRFARDESGVMIAFSIFFFLIIVLMVGVGVDLMRFEMERTKLQNTLDRAVLAAADLQQMQDATDVVQDYFDKANLDAVLDTPIVNQGLNFREVTATARANVNTQFMHMSGVDTLAAPALASAREAVDALEIVLVLDISNSMNDNNRLTNLKPAARAFVDAVMAMSDSDEITISIVPYNTQVNAGAALLSHYNVSTEHSYSNCVNFTAADFANTALSTTALYDRTSHFDPFGNYTEAAHFPAQSDDLVTPVCPTGTSSEILLMGSNTTILHNKINALTADGNTSIDVGMKWANAILDPGTRPVINAMVADGDVAAVNAGKPASFSEPGVLKVIVVMTDGANTDQYELRDDLRDGLSDVLYNAAADRYSIWHAGRGEYFWPHDGSWQDHPYGDASSETGTAVRLTNPELFAFNSVARNAEKNYKPLYSANGQTTSQAWDDWYWGAFEALVPAAEKNTRLQSICSAAKSENVLIYSIGFEAEPSGETELRNCASSPSHFFDVDGLEISSAFQAIAASIAQLRLTQ</sequence>
<feature type="transmembrane region" description="Helical" evidence="1">
    <location>
        <begin position="52"/>
        <end position="75"/>
    </location>
</feature>
<keyword evidence="1" id="KW-1133">Transmembrane helix</keyword>
<evidence type="ECO:0000313" key="3">
    <source>
        <dbReference type="EMBL" id="MDQ2093266.1"/>
    </source>
</evidence>
<dbReference type="RefSeq" id="WP_317624861.1">
    <property type="nucleotide sequence ID" value="NZ_JANFFA010000001.1"/>
</dbReference>
<evidence type="ECO:0000259" key="2">
    <source>
        <dbReference type="PROSITE" id="PS50234"/>
    </source>
</evidence>
<keyword evidence="1" id="KW-0472">Membrane</keyword>
<protein>
    <submittedName>
        <fullName evidence="3">Pilus assembly protein</fullName>
    </submittedName>
</protein>
<reference evidence="3" key="2">
    <citation type="submission" date="2023-04" db="EMBL/GenBank/DDBJ databases">
        <title>'Rhodoalgimonas zhirmunskyi' gen. nov., isolated from a red alga.</title>
        <authorList>
            <person name="Nedashkovskaya O.I."/>
            <person name="Otstavnykh N.Y."/>
            <person name="Bystritskaya E.P."/>
            <person name="Balabanova L.A."/>
            <person name="Isaeva M.P."/>
        </authorList>
    </citation>
    <scope>NUCLEOTIDE SEQUENCE</scope>
    <source>
        <strain evidence="3">10Alg 79</strain>
    </source>
</reference>
<dbReference type="PROSITE" id="PS50234">
    <property type="entry name" value="VWFA"/>
    <property type="match status" value="1"/>
</dbReference>
<proteinExistence type="predicted"/>
<keyword evidence="4" id="KW-1185">Reference proteome</keyword>
<evidence type="ECO:0000256" key="1">
    <source>
        <dbReference type="SAM" id="Phobius"/>
    </source>
</evidence>
<dbReference type="AlphaFoldDB" id="A0AAJ1UB16"/>
<comment type="caution">
    <text evidence="3">The sequence shown here is derived from an EMBL/GenBank/DDBJ whole genome shotgun (WGS) entry which is preliminary data.</text>
</comment>
<dbReference type="EMBL" id="JANFFA010000001">
    <property type="protein sequence ID" value="MDQ2093266.1"/>
    <property type="molecule type" value="Genomic_DNA"/>
</dbReference>
<accession>A0AAJ1UB16</accession>
<reference evidence="3" key="1">
    <citation type="submission" date="2022-07" db="EMBL/GenBank/DDBJ databases">
        <authorList>
            <person name="Otstavnykh N."/>
            <person name="Isaeva M."/>
            <person name="Bystritskaya E."/>
        </authorList>
    </citation>
    <scope>NUCLEOTIDE SEQUENCE</scope>
    <source>
        <strain evidence="3">10Alg 79</strain>
    </source>
</reference>
<dbReference type="InterPro" id="IPR028087">
    <property type="entry name" value="Tad_N"/>
</dbReference>
<organism evidence="3 4">
    <name type="scientific">Rhodalgimonas zhirmunskyi</name>
    <dbReference type="NCBI Taxonomy" id="2964767"/>
    <lineage>
        <taxon>Bacteria</taxon>
        <taxon>Pseudomonadati</taxon>
        <taxon>Pseudomonadota</taxon>
        <taxon>Alphaproteobacteria</taxon>
        <taxon>Rhodobacterales</taxon>
        <taxon>Roseobacteraceae</taxon>
        <taxon>Rhodalgimonas</taxon>
    </lineage>
</organism>
<name>A0AAJ1UB16_9RHOB</name>
<evidence type="ECO:0000313" key="4">
    <source>
        <dbReference type="Proteomes" id="UP001227162"/>
    </source>
</evidence>
<dbReference type="Gene3D" id="3.40.50.410">
    <property type="entry name" value="von Willebrand factor, type A domain"/>
    <property type="match status" value="1"/>
</dbReference>
<dbReference type="Pfam" id="PF13400">
    <property type="entry name" value="Tad"/>
    <property type="match status" value="1"/>
</dbReference>
<feature type="domain" description="VWFA" evidence="2">
    <location>
        <begin position="172"/>
        <end position="399"/>
    </location>
</feature>
<dbReference type="InterPro" id="IPR002035">
    <property type="entry name" value="VWF_A"/>
</dbReference>
<dbReference type="Proteomes" id="UP001227162">
    <property type="component" value="Unassembled WGS sequence"/>
</dbReference>
<dbReference type="SUPFAM" id="SSF53300">
    <property type="entry name" value="vWA-like"/>
    <property type="match status" value="1"/>
</dbReference>
<dbReference type="InterPro" id="IPR036465">
    <property type="entry name" value="vWFA_dom_sf"/>
</dbReference>
<keyword evidence="1" id="KW-0812">Transmembrane</keyword>